<dbReference type="Proteomes" id="UP000247099">
    <property type="component" value="Unassembled WGS sequence"/>
</dbReference>
<sequence>MQEDGNLDSFRSALNDNHDWPCHYTFKFIVPKKQSETVLDLFADDPVQANESSSGRFIAYTMEIYVHSCDEVIALYQRVSAVPGVISL</sequence>
<dbReference type="InterPro" id="IPR007454">
    <property type="entry name" value="UPF0250_YbeD-like"/>
</dbReference>
<dbReference type="RefSeq" id="WP_110132040.1">
    <property type="nucleotide sequence ID" value="NZ_QHJQ01000012.1"/>
</dbReference>
<organism evidence="1 2">
    <name type="scientific">Coraliomargarita sinensis</name>
    <dbReference type="NCBI Taxonomy" id="2174842"/>
    <lineage>
        <taxon>Bacteria</taxon>
        <taxon>Pseudomonadati</taxon>
        <taxon>Verrucomicrobiota</taxon>
        <taxon>Opitutia</taxon>
        <taxon>Puniceicoccales</taxon>
        <taxon>Coraliomargaritaceae</taxon>
        <taxon>Coraliomargarita</taxon>
    </lineage>
</organism>
<evidence type="ECO:0000313" key="2">
    <source>
        <dbReference type="Proteomes" id="UP000247099"/>
    </source>
</evidence>
<dbReference type="EMBL" id="QHJQ01000012">
    <property type="protein sequence ID" value="PXA03130.1"/>
    <property type="molecule type" value="Genomic_DNA"/>
</dbReference>
<dbReference type="InParanoid" id="A0A317ZDJ1"/>
<keyword evidence="2" id="KW-1185">Reference proteome</keyword>
<accession>A0A317ZDJ1</accession>
<proteinExistence type="predicted"/>
<dbReference type="Pfam" id="PF04359">
    <property type="entry name" value="DUF493"/>
    <property type="match status" value="1"/>
</dbReference>
<gene>
    <name evidence="1" type="ORF">DDZ13_13765</name>
</gene>
<dbReference type="OrthoDB" id="5616097at2"/>
<dbReference type="AlphaFoldDB" id="A0A317ZDJ1"/>
<reference evidence="1 2" key="1">
    <citation type="submission" date="2018-05" db="EMBL/GenBank/DDBJ databases">
        <title>Coraliomargarita sinensis sp. nov., isolated from a marine solar saltern.</title>
        <authorList>
            <person name="Zhou L.Y."/>
        </authorList>
    </citation>
    <scope>NUCLEOTIDE SEQUENCE [LARGE SCALE GENOMIC DNA]</scope>
    <source>
        <strain evidence="1 2">WN38</strain>
    </source>
</reference>
<dbReference type="Gene3D" id="3.30.70.260">
    <property type="match status" value="1"/>
</dbReference>
<dbReference type="InterPro" id="IPR027471">
    <property type="entry name" value="YbeD-like_sf"/>
</dbReference>
<name>A0A317ZDJ1_9BACT</name>
<evidence type="ECO:0000313" key="1">
    <source>
        <dbReference type="EMBL" id="PXA03130.1"/>
    </source>
</evidence>
<protein>
    <submittedName>
        <fullName evidence="1">DUF493 domain-containing protein</fullName>
    </submittedName>
</protein>
<comment type="caution">
    <text evidence="1">The sequence shown here is derived from an EMBL/GenBank/DDBJ whole genome shotgun (WGS) entry which is preliminary data.</text>
</comment>
<dbReference type="SUPFAM" id="SSF117991">
    <property type="entry name" value="YbeD/HP0495-like"/>
    <property type="match status" value="1"/>
</dbReference>